<feature type="domain" description="Enoyl reductase (ER)" evidence="1">
    <location>
        <begin position="10"/>
        <end position="355"/>
    </location>
</feature>
<dbReference type="Pfam" id="PF13602">
    <property type="entry name" value="ADH_zinc_N_2"/>
    <property type="match status" value="1"/>
</dbReference>
<dbReference type="Pfam" id="PF08240">
    <property type="entry name" value="ADH_N"/>
    <property type="match status" value="1"/>
</dbReference>
<dbReference type="OrthoDB" id="191139at2759"/>
<dbReference type="AlphaFoldDB" id="A0A9W9N9Z6"/>
<dbReference type="SUPFAM" id="SSF51735">
    <property type="entry name" value="NAD(P)-binding Rossmann-fold domains"/>
    <property type="match status" value="1"/>
</dbReference>
<evidence type="ECO:0000259" key="1">
    <source>
        <dbReference type="SMART" id="SM00829"/>
    </source>
</evidence>
<dbReference type="InterPro" id="IPR036291">
    <property type="entry name" value="NAD(P)-bd_dom_sf"/>
</dbReference>
<organism evidence="2 3">
    <name type="scientific">Penicillium cinerascens</name>
    <dbReference type="NCBI Taxonomy" id="70096"/>
    <lineage>
        <taxon>Eukaryota</taxon>
        <taxon>Fungi</taxon>
        <taxon>Dikarya</taxon>
        <taxon>Ascomycota</taxon>
        <taxon>Pezizomycotina</taxon>
        <taxon>Eurotiomycetes</taxon>
        <taxon>Eurotiomycetidae</taxon>
        <taxon>Eurotiales</taxon>
        <taxon>Aspergillaceae</taxon>
        <taxon>Penicillium</taxon>
    </lineage>
</organism>
<comment type="caution">
    <text evidence="2">The sequence shown here is derived from an EMBL/GenBank/DDBJ whole genome shotgun (WGS) entry which is preliminary data.</text>
</comment>
<dbReference type="SMART" id="SM00829">
    <property type="entry name" value="PKS_ER"/>
    <property type="match status" value="1"/>
</dbReference>
<dbReference type="InterPro" id="IPR013154">
    <property type="entry name" value="ADH-like_N"/>
</dbReference>
<reference evidence="2" key="1">
    <citation type="submission" date="2022-12" db="EMBL/GenBank/DDBJ databases">
        <authorList>
            <person name="Petersen C."/>
        </authorList>
    </citation>
    <scope>NUCLEOTIDE SEQUENCE</scope>
    <source>
        <strain evidence="2">IBT 15544</strain>
    </source>
</reference>
<dbReference type="Gene3D" id="3.90.180.10">
    <property type="entry name" value="Medium-chain alcohol dehydrogenases, catalytic domain"/>
    <property type="match status" value="1"/>
</dbReference>
<dbReference type="EMBL" id="JAPQKR010000005">
    <property type="protein sequence ID" value="KAJ5215926.1"/>
    <property type="molecule type" value="Genomic_DNA"/>
</dbReference>
<proteinExistence type="predicted"/>
<dbReference type="GO" id="GO:0005739">
    <property type="term" value="C:mitochondrion"/>
    <property type="evidence" value="ECO:0007669"/>
    <property type="project" value="TreeGrafter"/>
</dbReference>
<dbReference type="GeneID" id="83176696"/>
<dbReference type="GO" id="GO:0016491">
    <property type="term" value="F:oxidoreductase activity"/>
    <property type="evidence" value="ECO:0007669"/>
    <property type="project" value="InterPro"/>
</dbReference>
<evidence type="ECO:0000313" key="3">
    <source>
        <dbReference type="Proteomes" id="UP001150904"/>
    </source>
</evidence>
<dbReference type="InterPro" id="IPR011032">
    <property type="entry name" value="GroES-like_sf"/>
</dbReference>
<dbReference type="CDD" id="cd05289">
    <property type="entry name" value="MDR_like_2"/>
    <property type="match status" value="1"/>
</dbReference>
<keyword evidence="3" id="KW-1185">Reference proteome</keyword>
<dbReference type="InterPro" id="IPR050700">
    <property type="entry name" value="YIM1/Zinc_Alcohol_DH_Fams"/>
</dbReference>
<dbReference type="SUPFAM" id="SSF50129">
    <property type="entry name" value="GroES-like"/>
    <property type="match status" value="1"/>
</dbReference>
<sequence length="358" mass="38964">MLSINIPKYTTPDNYELSEVPVPTVDNPKDILIKTHAVSINPIDVKKASGASKLVLKDSFPYKIGYDCAGVVQEVGSDVTRFKPGDEVFARLPECHRGAWSEYAKSTEDFVAPKPAGLSMAEAASIPLAAMTALQSLRRYQGSLEGKTVFVPAGLSGTGLFACQLAKNVFKAGKVITTVSTAKVPKVDELLGHGVVDEIIDYTKTDPKTSIPEKSVDFIFDTTASAMDYLSLMRPDTGTIVTISILTSGDTLQNSSLMRLSPDPADKAVVPFPLRFALNVMDRIRVVRASRWKVNYFSVFLEPNAKDLDLVRGWVEERKVRTVVGTKAHYKDVGAVREACQKVFDGKGAIGKAVILFD</sequence>
<gene>
    <name evidence="2" type="ORF">N7498_002333</name>
</gene>
<dbReference type="RefSeq" id="XP_058311739.1">
    <property type="nucleotide sequence ID" value="XM_058449395.1"/>
</dbReference>
<dbReference type="Gene3D" id="3.40.50.720">
    <property type="entry name" value="NAD(P)-binding Rossmann-like Domain"/>
    <property type="match status" value="1"/>
</dbReference>
<name>A0A9W9N9Z6_9EURO</name>
<dbReference type="InterPro" id="IPR020843">
    <property type="entry name" value="ER"/>
</dbReference>
<protein>
    <recommendedName>
        <fullName evidence="1">Enoyl reductase (ER) domain-containing protein</fullName>
    </recommendedName>
</protein>
<evidence type="ECO:0000313" key="2">
    <source>
        <dbReference type="EMBL" id="KAJ5215926.1"/>
    </source>
</evidence>
<reference evidence="2" key="2">
    <citation type="journal article" date="2023" name="IMA Fungus">
        <title>Comparative genomic study of the Penicillium genus elucidates a diverse pangenome and 15 lateral gene transfer events.</title>
        <authorList>
            <person name="Petersen C."/>
            <person name="Sorensen T."/>
            <person name="Nielsen M.R."/>
            <person name="Sondergaard T.E."/>
            <person name="Sorensen J.L."/>
            <person name="Fitzpatrick D.A."/>
            <person name="Frisvad J.C."/>
            <person name="Nielsen K.L."/>
        </authorList>
    </citation>
    <scope>NUCLEOTIDE SEQUENCE</scope>
    <source>
        <strain evidence="2">IBT 15544</strain>
    </source>
</reference>
<dbReference type="PANTHER" id="PTHR11695:SF294">
    <property type="entry name" value="RETICULON-4-INTERACTING PROTEIN 1, MITOCHONDRIAL"/>
    <property type="match status" value="1"/>
</dbReference>
<accession>A0A9W9N9Z6</accession>
<dbReference type="PANTHER" id="PTHR11695">
    <property type="entry name" value="ALCOHOL DEHYDROGENASE RELATED"/>
    <property type="match status" value="1"/>
</dbReference>
<dbReference type="Proteomes" id="UP001150904">
    <property type="component" value="Unassembled WGS sequence"/>
</dbReference>